<proteinExistence type="predicted"/>
<feature type="domain" description="Transposase IS66 central" evidence="1">
    <location>
        <begin position="3"/>
        <end position="37"/>
    </location>
</feature>
<sequence>MHNFRVPFDNNQAERDIRMMKLKQTISGGFRSAVGAQFFDSIRGYLSTLKKQGHPLLDALEQLFLGHPISLNLQAE</sequence>
<reference evidence="2" key="1">
    <citation type="journal article" date="2020" name="mSystems">
        <title>Genome- and Community-Level Interaction Insights into Carbon Utilization and Element Cycling Functions of Hydrothermarchaeota in Hydrothermal Sediment.</title>
        <authorList>
            <person name="Zhou Z."/>
            <person name="Liu Y."/>
            <person name="Xu W."/>
            <person name="Pan J."/>
            <person name="Luo Z.H."/>
            <person name="Li M."/>
        </authorList>
    </citation>
    <scope>NUCLEOTIDE SEQUENCE [LARGE SCALE GENOMIC DNA]</scope>
    <source>
        <strain evidence="2">SpSt-418</strain>
    </source>
</reference>
<dbReference type="EMBL" id="DSRU01000324">
    <property type="protein sequence ID" value="HFN00503.1"/>
    <property type="molecule type" value="Genomic_DNA"/>
</dbReference>
<organism evidence="2">
    <name type="scientific">Oscillatoriales cyanobacterium SpSt-418</name>
    <dbReference type="NCBI Taxonomy" id="2282169"/>
    <lineage>
        <taxon>Bacteria</taxon>
        <taxon>Bacillati</taxon>
        <taxon>Cyanobacteriota</taxon>
        <taxon>Cyanophyceae</taxon>
        <taxon>Oscillatoriophycideae</taxon>
        <taxon>Oscillatoriales</taxon>
    </lineage>
</organism>
<protein>
    <recommendedName>
        <fullName evidence="1">Transposase IS66 central domain-containing protein</fullName>
    </recommendedName>
</protein>
<name>A0A7C3KJD5_9CYAN</name>
<evidence type="ECO:0000259" key="1">
    <source>
        <dbReference type="Pfam" id="PF03050"/>
    </source>
</evidence>
<dbReference type="InterPro" id="IPR052344">
    <property type="entry name" value="Transposase-related"/>
</dbReference>
<dbReference type="Pfam" id="PF03050">
    <property type="entry name" value="DDE_Tnp_IS66"/>
    <property type="match status" value="1"/>
</dbReference>
<dbReference type="InterPro" id="IPR004291">
    <property type="entry name" value="Transposase_IS66_central"/>
</dbReference>
<dbReference type="PANTHER" id="PTHR33678">
    <property type="entry name" value="BLL1576 PROTEIN"/>
    <property type="match status" value="1"/>
</dbReference>
<dbReference type="PANTHER" id="PTHR33678:SF1">
    <property type="entry name" value="BLL1576 PROTEIN"/>
    <property type="match status" value="1"/>
</dbReference>
<gene>
    <name evidence="2" type="ORF">ENR64_22700</name>
</gene>
<dbReference type="AlphaFoldDB" id="A0A7C3KJD5"/>
<evidence type="ECO:0000313" key="2">
    <source>
        <dbReference type="EMBL" id="HFN00503.1"/>
    </source>
</evidence>
<comment type="caution">
    <text evidence="2">The sequence shown here is derived from an EMBL/GenBank/DDBJ whole genome shotgun (WGS) entry which is preliminary data.</text>
</comment>
<accession>A0A7C3KJD5</accession>